<evidence type="ECO:0000313" key="3">
    <source>
        <dbReference type="Proteomes" id="UP000827092"/>
    </source>
</evidence>
<name>A0AAV6VRW9_9ARAC</name>
<organism evidence="2 3">
    <name type="scientific">Oedothorax gibbosus</name>
    <dbReference type="NCBI Taxonomy" id="931172"/>
    <lineage>
        <taxon>Eukaryota</taxon>
        <taxon>Metazoa</taxon>
        <taxon>Ecdysozoa</taxon>
        <taxon>Arthropoda</taxon>
        <taxon>Chelicerata</taxon>
        <taxon>Arachnida</taxon>
        <taxon>Araneae</taxon>
        <taxon>Araneomorphae</taxon>
        <taxon>Entelegynae</taxon>
        <taxon>Araneoidea</taxon>
        <taxon>Linyphiidae</taxon>
        <taxon>Erigoninae</taxon>
        <taxon>Oedothorax</taxon>
    </lineage>
</organism>
<feature type="region of interest" description="Disordered" evidence="1">
    <location>
        <begin position="25"/>
        <end position="69"/>
    </location>
</feature>
<evidence type="ECO:0000313" key="2">
    <source>
        <dbReference type="EMBL" id="KAG8199417.1"/>
    </source>
</evidence>
<feature type="compositionally biased region" description="Polar residues" evidence="1">
    <location>
        <begin position="26"/>
        <end position="43"/>
    </location>
</feature>
<comment type="caution">
    <text evidence="2">The sequence shown here is derived from an EMBL/GenBank/DDBJ whole genome shotgun (WGS) entry which is preliminary data.</text>
</comment>
<protein>
    <submittedName>
        <fullName evidence="2">Uncharacterized protein</fullName>
    </submittedName>
</protein>
<evidence type="ECO:0000256" key="1">
    <source>
        <dbReference type="SAM" id="MobiDB-lite"/>
    </source>
</evidence>
<reference evidence="2 3" key="1">
    <citation type="journal article" date="2022" name="Nat. Ecol. Evol.">
        <title>A masculinizing supergene underlies an exaggerated male reproductive morph in a spider.</title>
        <authorList>
            <person name="Hendrickx F."/>
            <person name="De Corte Z."/>
            <person name="Sonet G."/>
            <person name="Van Belleghem S.M."/>
            <person name="Kostlbacher S."/>
            <person name="Vangestel C."/>
        </authorList>
    </citation>
    <scope>NUCLEOTIDE SEQUENCE [LARGE SCALE GENOMIC DNA]</scope>
    <source>
        <strain evidence="2">W744_W776</strain>
    </source>
</reference>
<dbReference type="EMBL" id="JAFNEN010000027">
    <property type="protein sequence ID" value="KAG8199417.1"/>
    <property type="molecule type" value="Genomic_DNA"/>
</dbReference>
<dbReference type="Proteomes" id="UP000827092">
    <property type="component" value="Unassembled WGS sequence"/>
</dbReference>
<gene>
    <name evidence="2" type="ORF">JTE90_000285</name>
</gene>
<proteinExistence type="predicted"/>
<dbReference type="AlphaFoldDB" id="A0AAV6VRW9"/>
<keyword evidence="3" id="KW-1185">Reference proteome</keyword>
<accession>A0AAV6VRW9</accession>
<sequence>MLAQETNNKISPTFFNKNIAQLLPRKTSTLPPSQTLRSGQKVTLGNKYRPCAPQGAQDRSLSPPRKQIKSSARVRVCVCRSRNEFVVCVAK</sequence>